<dbReference type="PANTHER" id="PTHR38011">
    <property type="entry name" value="DIHYDROFOLATE REDUCTASE FAMILY PROTEIN (AFU_ORTHOLOGUE AFUA_8G06820)"/>
    <property type="match status" value="1"/>
</dbReference>
<dbReference type="InterPro" id="IPR050765">
    <property type="entry name" value="Riboflavin_Biosynth_HTPR"/>
</dbReference>
<organism evidence="2 3">
    <name type="scientific">Actinopolymorpha singaporensis</name>
    <dbReference type="NCBI Taxonomy" id="117157"/>
    <lineage>
        <taxon>Bacteria</taxon>
        <taxon>Bacillati</taxon>
        <taxon>Actinomycetota</taxon>
        <taxon>Actinomycetes</taxon>
        <taxon>Propionibacteriales</taxon>
        <taxon>Actinopolymorphaceae</taxon>
        <taxon>Actinopolymorpha</taxon>
    </lineage>
</organism>
<dbReference type="AlphaFoldDB" id="A0A1H1RFY0"/>
<dbReference type="Gene3D" id="3.40.430.10">
    <property type="entry name" value="Dihydrofolate Reductase, subunit A"/>
    <property type="match status" value="1"/>
</dbReference>
<feature type="domain" description="Bacterial bifunctional deaminase-reductase C-terminal" evidence="1">
    <location>
        <begin position="4"/>
        <end position="155"/>
    </location>
</feature>
<evidence type="ECO:0000313" key="2">
    <source>
        <dbReference type="EMBL" id="SDS34573.1"/>
    </source>
</evidence>
<protein>
    <submittedName>
        <fullName evidence="2">Dihydrofolate reductase</fullName>
    </submittedName>
</protein>
<accession>A0A1H1RFY0</accession>
<proteinExistence type="predicted"/>
<dbReference type="EMBL" id="LT629732">
    <property type="protein sequence ID" value="SDS34573.1"/>
    <property type="molecule type" value="Genomic_DNA"/>
</dbReference>
<dbReference type="SUPFAM" id="SSF53597">
    <property type="entry name" value="Dihydrofolate reductase-like"/>
    <property type="match status" value="1"/>
</dbReference>
<dbReference type="GO" id="GO:0009231">
    <property type="term" value="P:riboflavin biosynthetic process"/>
    <property type="evidence" value="ECO:0007669"/>
    <property type="project" value="InterPro"/>
</dbReference>
<keyword evidence="3" id="KW-1185">Reference proteome</keyword>
<dbReference type="Pfam" id="PF01872">
    <property type="entry name" value="RibD_C"/>
    <property type="match status" value="1"/>
</dbReference>
<dbReference type="OrthoDB" id="3471498at2"/>
<dbReference type="Proteomes" id="UP000198983">
    <property type="component" value="Chromosome I"/>
</dbReference>
<reference evidence="2 3" key="1">
    <citation type="submission" date="2016-10" db="EMBL/GenBank/DDBJ databases">
        <authorList>
            <person name="de Groot N.N."/>
        </authorList>
    </citation>
    <scope>NUCLEOTIDE SEQUENCE [LARGE SCALE GENOMIC DNA]</scope>
    <source>
        <strain evidence="2 3">DSM 22024</strain>
    </source>
</reference>
<dbReference type="GO" id="GO:0008703">
    <property type="term" value="F:5-amino-6-(5-phosphoribosylamino)uracil reductase activity"/>
    <property type="evidence" value="ECO:0007669"/>
    <property type="project" value="InterPro"/>
</dbReference>
<evidence type="ECO:0000313" key="3">
    <source>
        <dbReference type="Proteomes" id="UP000198983"/>
    </source>
</evidence>
<gene>
    <name evidence="2" type="ORF">SAMN04489717_2400</name>
</gene>
<dbReference type="RefSeq" id="WP_092653248.1">
    <property type="nucleotide sequence ID" value="NZ_LT629732.1"/>
</dbReference>
<dbReference type="InterPro" id="IPR002734">
    <property type="entry name" value="RibDG_C"/>
</dbReference>
<dbReference type="InterPro" id="IPR024072">
    <property type="entry name" value="DHFR-like_dom_sf"/>
</dbReference>
<dbReference type="STRING" id="117157.SAMN04489717_2400"/>
<sequence>MTALVLKMSVSLDGYVAPEDGSPDWIAAGGSDDALDWTVETVSNACAHLMGATSYAVMAAHWPGDSGPFAKPMNEIPKVVFSNTLTSADWDRTTISAGELGESVRRLKEERSGGYLLAHGGARFARSLVASGLIDEYRLLVHPVVLGAGERLFLSPLTVEPSKTTVFSGGAVAHVFRGNHPQAG</sequence>
<name>A0A1H1RFY0_9ACTN</name>
<dbReference type="PANTHER" id="PTHR38011:SF11">
    <property type="entry name" value="2,5-DIAMINO-6-RIBOSYLAMINO-4(3H)-PYRIMIDINONE 5'-PHOSPHATE REDUCTASE"/>
    <property type="match status" value="1"/>
</dbReference>
<evidence type="ECO:0000259" key="1">
    <source>
        <dbReference type="Pfam" id="PF01872"/>
    </source>
</evidence>